<organism evidence="2 3">
    <name type="scientific">Nesidiocoris tenuis</name>
    <dbReference type="NCBI Taxonomy" id="355587"/>
    <lineage>
        <taxon>Eukaryota</taxon>
        <taxon>Metazoa</taxon>
        <taxon>Ecdysozoa</taxon>
        <taxon>Arthropoda</taxon>
        <taxon>Hexapoda</taxon>
        <taxon>Insecta</taxon>
        <taxon>Pterygota</taxon>
        <taxon>Neoptera</taxon>
        <taxon>Paraneoptera</taxon>
        <taxon>Hemiptera</taxon>
        <taxon>Heteroptera</taxon>
        <taxon>Panheteroptera</taxon>
        <taxon>Cimicomorpha</taxon>
        <taxon>Miridae</taxon>
        <taxon>Dicyphina</taxon>
        <taxon>Nesidiocoris</taxon>
    </lineage>
</organism>
<sequence>MGRKYRCNILQLSPMQFSIMLLQTDMFSSHMSSLKSKSPQGDGAAGHSLYCFHVLPNRRVELTTRPFPFLPTTTVTNDREKSQEVEEKQ</sequence>
<keyword evidence="3" id="KW-1185">Reference proteome</keyword>
<protein>
    <submittedName>
        <fullName evidence="2">Uncharacterized protein</fullName>
    </submittedName>
</protein>
<accession>A0ABN7B189</accession>
<gene>
    <name evidence="2" type="ORF">NTJ_10133</name>
</gene>
<evidence type="ECO:0000313" key="3">
    <source>
        <dbReference type="Proteomes" id="UP001307889"/>
    </source>
</evidence>
<evidence type="ECO:0000256" key="1">
    <source>
        <dbReference type="SAM" id="MobiDB-lite"/>
    </source>
</evidence>
<dbReference type="EMBL" id="AP028916">
    <property type="protein sequence ID" value="BES97319.1"/>
    <property type="molecule type" value="Genomic_DNA"/>
</dbReference>
<reference evidence="2 3" key="1">
    <citation type="submission" date="2023-09" db="EMBL/GenBank/DDBJ databases">
        <title>Nesidiocoris tenuis whole genome shotgun sequence.</title>
        <authorList>
            <person name="Shibata T."/>
            <person name="Shimoda M."/>
            <person name="Kobayashi T."/>
            <person name="Uehara T."/>
        </authorList>
    </citation>
    <scope>NUCLEOTIDE SEQUENCE [LARGE SCALE GENOMIC DNA]</scope>
    <source>
        <strain evidence="2 3">Japan</strain>
    </source>
</reference>
<evidence type="ECO:0000313" key="2">
    <source>
        <dbReference type="EMBL" id="BES97319.1"/>
    </source>
</evidence>
<feature type="compositionally biased region" description="Basic and acidic residues" evidence="1">
    <location>
        <begin position="77"/>
        <end position="89"/>
    </location>
</feature>
<name>A0ABN7B189_9HEMI</name>
<dbReference type="Proteomes" id="UP001307889">
    <property type="component" value="Chromosome 8"/>
</dbReference>
<feature type="region of interest" description="Disordered" evidence="1">
    <location>
        <begin position="68"/>
        <end position="89"/>
    </location>
</feature>
<proteinExistence type="predicted"/>